<feature type="compositionally biased region" description="Basic residues" evidence="1">
    <location>
        <begin position="60"/>
        <end position="77"/>
    </location>
</feature>
<gene>
    <name evidence="2" type="ORF">GEV02_02105</name>
</gene>
<protein>
    <recommendedName>
        <fullName evidence="4">Plasmid stabilization protein</fullName>
    </recommendedName>
</protein>
<keyword evidence="3" id="KW-1185">Reference proteome</keyword>
<name>A0A6A7MV90_9BURK</name>
<comment type="caution">
    <text evidence="2">The sequence shown here is derived from an EMBL/GenBank/DDBJ whole genome shotgun (WGS) entry which is preliminary data.</text>
</comment>
<proteinExistence type="predicted"/>
<feature type="compositionally biased region" description="Basic and acidic residues" evidence="1">
    <location>
        <begin position="7"/>
        <end position="34"/>
    </location>
</feature>
<reference evidence="2 3" key="1">
    <citation type="submission" date="2019-10" db="EMBL/GenBank/DDBJ databases">
        <title>Two novel species isolated from a subtropical stream in China.</title>
        <authorList>
            <person name="Lu H."/>
        </authorList>
    </citation>
    <scope>NUCLEOTIDE SEQUENCE [LARGE SCALE GENOMIC DNA]</scope>
    <source>
        <strain evidence="2 3">FT29W</strain>
    </source>
</reference>
<organism evidence="2 3">
    <name type="scientific">Rugamonas aquatica</name>
    <dbReference type="NCBI Taxonomy" id="2743357"/>
    <lineage>
        <taxon>Bacteria</taxon>
        <taxon>Pseudomonadati</taxon>
        <taxon>Pseudomonadota</taxon>
        <taxon>Betaproteobacteria</taxon>
        <taxon>Burkholderiales</taxon>
        <taxon>Oxalobacteraceae</taxon>
        <taxon>Telluria group</taxon>
        <taxon>Rugamonas</taxon>
    </lineage>
</organism>
<evidence type="ECO:0008006" key="4">
    <source>
        <dbReference type="Google" id="ProtNLM"/>
    </source>
</evidence>
<dbReference type="EMBL" id="WHUG01000001">
    <property type="protein sequence ID" value="MQA36931.1"/>
    <property type="molecule type" value="Genomic_DNA"/>
</dbReference>
<feature type="compositionally biased region" description="Basic and acidic residues" evidence="1">
    <location>
        <begin position="41"/>
        <end position="52"/>
    </location>
</feature>
<dbReference type="RefSeq" id="WP_152836286.1">
    <property type="nucleotide sequence ID" value="NZ_WHUG01000001.1"/>
</dbReference>
<feature type="region of interest" description="Disordered" evidence="1">
    <location>
        <begin position="1"/>
        <end position="77"/>
    </location>
</feature>
<evidence type="ECO:0000313" key="3">
    <source>
        <dbReference type="Proteomes" id="UP000440498"/>
    </source>
</evidence>
<dbReference type="Proteomes" id="UP000440498">
    <property type="component" value="Unassembled WGS sequence"/>
</dbReference>
<dbReference type="AlphaFoldDB" id="A0A6A7MV90"/>
<evidence type="ECO:0000256" key="1">
    <source>
        <dbReference type="SAM" id="MobiDB-lite"/>
    </source>
</evidence>
<sequence>MPRGASPKREREYQELEQKFEKEGRYPGREEEVAARIVNKQRAEAGETKDSKPAPPRGGTGHRRANTTRATRRSKPS</sequence>
<accession>A0A6A7MV90</accession>
<evidence type="ECO:0000313" key="2">
    <source>
        <dbReference type="EMBL" id="MQA36931.1"/>
    </source>
</evidence>